<evidence type="ECO:0000313" key="7">
    <source>
        <dbReference type="EMBL" id="ONH76428.1"/>
    </source>
</evidence>
<dbReference type="GO" id="GO:0030001">
    <property type="term" value="P:metal ion transport"/>
    <property type="evidence" value="ECO:0007669"/>
    <property type="project" value="InterPro"/>
</dbReference>
<keyword evidence="11" id="KW-1185">Reference proteome</keyword>
<reference evidence="6 11" key="4">
    <citation type="submission" date="2018-06" db="EMBL/GenBank/DDBJ databases">
        <title>Population genomics shows no distinction between pathogenic Candida krusei and environmental Pichia kudriavzevii: One species, four names.</title>
        <authorList>
            <person name="Douglass A.P."/>
            <person name="Offei B."/>
            <person name="Braun-Galleani S."/>
            <person name="Coughlan A.Y."/>
            <person name="Martos A."/>
            <person name="Ortiz-Merino R.A."/>
            <person name="Byrne K.P."/>
            <person name="Wolfe K.H."/>
        </authorList>
    </citation>
    <scope>NUCLEOTIDE SEQUENCE [LARGE SCALE GENOMIC DNA]</scope>
    <source>
        <strain evidence="6 11">CBS573</strain>
    </source>
</reference>
<dbReference type="GO" id="GO:0031398">
    <property type="term" value="P:positive regulation of protein ubiquitination"/>
    <property type="evidence" value="ECO:0007669"/>
    <property type="project" value="TreeGrafter"/>
</dbReference>
<accession>A0A1V2LRF6</accession>
<evidence type="ECO:0000313" key="6">
    <source>
        <dbReference type="EMBL" id="AWU77153.1"/>
    </source>
</evidence>
<dbReference type="GO" id="GO:0005794">
    <property type="term" value="C:Golgi apparatus"/>
    <property type="evidence" value="ECO:0007669"/>
    <property type="project" value="TreeGrafter"/>
</dbReference>
<dbReference type="Proteomes" id="UP000249293">
    <property type="component" value="Chromosome 3"/>
</dbReference>
<keyword evidence="3 5" id="KW-1133">Transmembrane helix</keyword>
<keyword evidence="4 5" id="KW-0472">Membrane</keyword>
<dbReference type="AlphaFoldDB" id="A0A1V2LRF6"/>
<comment type="subcellular location">
    <subcellularLocation>
        <location evidence="1">Membrane</location>
        <topology evidence="1">Multi-pass membrane protein</topology>
    </subcellularLocation>
</comment>
<dbReference type="Proteomes" id="UP000189274">
    <property type="component" value="Unassembled WGS sequence"/>
</dbReference>
<dbReference type="GO" id="GO:0016020">
    <property type="term" value="C:membrane"/>
    <property type="evidence" value="ECO:0007669"/>
    <property type="project" value="UniProtKB-SubCell"/>
</dbReference>
<dbReference type="GO" id="GO:0007034">
    <property type="term" value="P:vacuolar transport"/>
    <property type="evidence" value="ECO:0007669"/>
    <property type="project" value="InterPro"/>
</dbReference>
<dbReference type="PANTHER" id="PTHR13396:SF5">
    <property type="entry name" value="NEDD4 FAMILY INTERACTING PROTEIN"/>
    <property type="match status" value="1"/>
</dbReference>
<dbReference type="GO" id="GO:0006511">
    <property type="term" value="P:ubiquitin-dependent protein catabolic process"/>
    <property type="evidence" value="ECO:0007669"/>
    <property type="project" value="TreeGrafter"/>
</dbReference>
<dbReference type="EMBL" id="MQVM01000004">
    <property type="protein sequence ID" value="ONH76428.1"/>
    <property type="molecule type" value="Genomic_DNA"/>
</dbReference>
<dbReference type="Proteomes" id="UP000195871">
    <property type="component" value="Unassembled WGS sequence"/>
</dbReference>
<dbReference type="GO" id="GO:0005783">
    <property type="term" value="C:endoplasmic reticulum"/>
    <property type="evidence" value="ECO:0007669"/>
    <property type="project" value="TreeGrafter"/>
</dbReference>
<reference evidence="7" key="2">
    <citation type="submission" date="2017-01" db="EMBL/GenBank/DDBJ databases">
        <authorList>
            <person name="Mah S.A."/>
            <person name="Swanson W.J."/>
            <person name="Moy G.W."/>
            <person name="Vacquier V.D."/>
        </authorList>
    </citation>
    <scope>NUCLEOTIDE SEQUENCE [LARGE SCALE GENOMIC DNA]</scope>
    <source>
        <strain evidence="7">129</strain>
    </source>
</reference>
<evidence type="ECO:0000313" key="8">
    <source>
        <dbReference type="EMBL" id="OUT24689.1"/>
    </source>
</evidence>
<evidence type="ECO:0000313" key="11">
    <source>
        <dbReference type="Proteomes" id="UP000249293"/>
    </source>
</evidence>
<reference evidence="9" key="1">
    <citation type="journal article" date="2017" name="Genome Announc.">
        <title>Genome sequences of Cyberlindnera fabianii 65, Pichia kudriavzevii 129, and Saccharomyces cerevisiae 131 isolated from fermented masau fruits in Zimbabwe.</title>
        <authorList>
            <person name="van Rijswijck I.M.H."/>
            <person name="Derks M.F.L."/>
            <person name="Abee T."/>
            <person name="de Ridder D."/>
            <person name="Smid E.J."/>
        </authorList>
    </citation>
    <scope>NUCLEOTIDE SEQUENCE [LARGE SCALE GENOMIC DNA]</scope>
    <source>
        <strain evidence="9">129</strain>
    </source>
</reference>
<evidence type="ECO:0000313" key="9">
    <source>
        <dbReference type="Proteomes" id="UP000189274"/>
    </source>
</evidence>
<evidence type="ECO:0000256" key="4">
    <source>
        <dbReference type="ARBA" id="ARBA00023136"/>
    </source>
</evidence>
<evidence type="ECO:0000256" key="2">
    <source>
        <dbReference type="ARBA" id="ARBA00022692"/>
    </source>
</evidence>
<evidence type="ECO:0000256" key="5">
    <source>
        <dbReference type="SAM" id="Phobius"/>
    </source>
</evidence>
<dbReference type="InterPro" id="IPR019325">
    <property type="entry name" value="NEDD4/Bsd2"/>
</dbReference>
<evidence type="ECO:0000256" key="1">
    <source>
        <dbReference type="ARBA" id="ARBA00004141"/>
    </source>
</evidence>
<dbReference type="PANTHER" id="PTHR13396">
    <property type="entry name" value="NEDD4 FAMILY INTERACTING PROTEIN 1/2"/>
    <property type="match status" value="1"/>
</dbReference>
<evidence type="ECO:0000313" key="10">
    <source>
        <dbReference type="Proteomes" id="UP000195871"/>
    </source>
</evidence>
<sequence>MVLQERIQSLLDRGRDGINNVYNNAPMLRFINPNNRYNIVSTGENSDPSRTRTIDGHVVHVGETNDGVFSNLSAKPHVNSTVVTDVLPSYSEAAHDPSPPYWETSVMSEFDEIYIDGIPVGNVLNFLWSILVSVLFQFLGFVITYLLHTSHAAKNGSQVGLGITIINLAFVSLPIDIDKNLVDTTMGRVEPVDPTMIDATVDNPIMVGSVDEFHSSLSTHGEFQHQIKGTLKGIPFLSYFLFALGGLIIMKACWDFIKVKRLEYSIMFPSNNVASAASQVESGNDNHNHNDNTVGDDADVHSQGIEMTTNPTISENAFQRV</sequence>
<dbReference type="OrthoDB" id="10003116at2759"/>
<feature type="transmembrane region" description="Helical" evidence="5">
    <location>
        <begin position="126"/>
        <end position="147"/>
    </location>
</feature>
<reference evidence="8 10" key="3">
    <citation type="submission" date="2017-05" db="EMBL/GenBank/DDBJ databases">
        <title>The Genome Sequence of Candida krusei Ckrusei653.</title>
        <authorList>
            <person name="Cuomo C."/>
            <person name="Forche A."/>
            <person name="Young S."/>
            <person name="Abouelleil A."/>
            <person name="Cao P."/>
            <person name="Chapman S."/>
            <person name="Cusick C."/>
            <person name="Shea T."/>
            <person name="Nusbaum C."/>
            <person name="Birren B."/>
        </authorList>
    </citation>
    <scope>NUCLEOTIDE SEQUENCE [LARGE SCALE GENOMIC DNA]</scope>
    <source>
        <strain evidence="8 10">Ckrusei653</strain>
    </source>
</reference>
<dbReference type="EMBL" id="CP028775">
    <property type="protein sequence ID" value="AWU77153.1"/>
    <property type="molecule type" value="Genomic_DNA"/>
</dbReference>
<dbReference type="GO" id="GO:0048471">
    <property type="term" value="C:perinuclear region of cytoplasm"/>
    <property type="evidence" value="ECO:0007669"/>
    <property type="project" value="TreeGrafter"/>
</dbReference>
<keyword evidence="2 5" id="KW-0812">Transmembrane</keyword>
<dbReference type="VEuPathDB" id="FungiDB:C5L36_0C10580"/>
<feature type="transmembrane region" description="Helical" evidence="5">
    <location>
        <begin position="159"/>
        <end position="177"/>
    </location>
</feature>
<protein>
    <submittedName>
        <fullName evidence="7">Metal homeostatis protein BSD2</fullName>
    </submittedName>
</protein>
<gene>
    <name evidence="7" type="ORF">BOH78_1202</name>
    <name evidence="6" type="ORF">C5L36_0C10580</name>
    <name evidence="8" type="ORF">CAS74_001079</name>
</gene>
<dbReference type="CDD" id="cd22212">
    <property type="entry name" value="NDFIP-like"/>
    <property type="match status" value="1"/>
</dbReference>
<organism evidence="7 9">
    <name type="scientific">Pichia kudriavzevii</name>
    <name type="common">Yeast</name>
    <name type="synonym">Issatchenkia orientalis</name>
    <dbReference type="NCBI Taxonomy" id="4909"/>
    <lineage>
        <taxon>Eukaryota</taxon>
        <taxon>Fungi</taxon>
        <taxon>Dikarya</taxon>
        <taxon>Ascomycota</taxon>
        <taxon>Saccharomycotina</taxon>
        <taxon>Pichiomycetes</taxon>
        <taxon>Pichiales</taxon>
        <taxon>Pichiaceae</taxon>
        <taxon>Pichia</taxon>
    </lineage>
</organism>
<dbReference type="EMBL" id="NHMM01000001">
    <property type="protein sequence ID" value="OUT24689.1"/>
    <property type="molecule type" value="Genomic_DNA"/>
</dbReference>
<dbReference type="STRING" id="4909.A0A1V2LRF6"/>
<evidence type="ECO:0000256" key="3">
    <source>
        <dbReference type="ARBA" id="ARBA00022989"/>
    </source>
</evidence>
<dbReference type="Pfam" id="PF10176">
    <property type="entry name" value="NEDD4_Bsd2"/>
    <property type="match status" value="1"/>
</dbReference>
<feature type="transmembrane region" description="Helical" evidence="5">
    <location>
        <begin position="236"/>
        <end position="257"/>
    </location>
</feature>
<proteinExistence type="predicted"/>
<name>A0A1V2LRF6_PICKU</name>